<dbReference type="GeneID" id="92088810"/>
<feature type="region of interest" description="Disordered" evidence="1">
    <location>
        <begin position="436"/>
        <end position="459"/>
    </location>
</feature>
<feature type="chain" id="PRO_5046420274" evidence="2">
    <location>
        <begin position="21"/>
        <end position="479"/>
    </location>
</feature>
<feature type="compositionally biased region" description="Basic and acidic residues" evidence="1">
    <location>
        <begin position="436"/>
        <end position="453"/>
    </location>
</feature>
<gene>
    <name evidence="3" type="ORF">PG994_004338</name>
</gene>
<evidence type="ECO:0000256" key="1">
    <source>
        <dbReference type="SAM" id="MobiDB-lite"/>
    </source>
</evidence>
<comment type="caution">
    <text evidence="3">The sequence shown here is derived from an EMBL/GenBank/DDBJ whole genome shotgun (WGS) entry which is preliminary data.</text>
</comment>
<evidence type="ECO:0000313" key="3">
    <source>
        <dbReference type="EMBL" id="KAK8073439.1"/>
    </source>
</evidence>
<feature type="signal peptide" evidence="2">
    <location>
        <begin position="1"/>
        <end position="20"/>
    </location>
</feature>
<protein>
    <submittedName>
        <fullName evidence="3">Uncharacterized protein</fullName>
    </submittedName>
</protein>
<organism evidence="3 4">
    <name type="scientific">Apiospora phragmitis</name>
    <dbReference type="NCBI Taxonomy" id="2905665"/>
    <lineage>
        <taxon>Eukaryota</taxon>
        <taxon>Fungi</taxon>
        <taxon>Dikarya</taxon>
        <taxon>Ascomycota</taxon>
        <taxon>Pezizomycotina</taxon>
        <taxon>Sordariomycetes</taxon>
        <taxon>Xylariomycetidae</taxon>
        <taxon>Amphisphaeriales</taxon>
        <taxon>Apiosporaceae</taxon>
        <taxon>Apiospora</taxon>
    </lineage>
</organism>
<sequence>MVSFKIIGALLAASSGAISASTDLAAKASSRDLIFLETRDLTDHSFQRKQWSGAIARGPNRISETTKVSLECLDCRTWGTITAELNDYDFHLHTFLHFTNVGGYFDFGLAASANGTYVFELHRGVGDKKNITTSGWHFDIGLTAELIIQVSASVEASGGFQFAIPDGSTGLKFDFGPPALFNVDVLPLPTVNFGLLPVSINDTAANITAAIRLRAHTGVSGETEGIEMNGEAGAFLNLAQVTLGETSSSAADCKQALFADVESNAGAYAHLGICEGEESKNNCTGDGPEAATVFYRGGTTGCLPTATGRPFRPTAAAVLAGPTSCHGGATGETVTTSKYLVTSCAIATINCPAAYAQTIEATNVETITTTSCPGAAAAAAAATDAVAVRVETVDKMEHPIRLVAIESPSAAPTVNSKGTPKPTATAITGQYAAWAKESEQDRNDKDGNKDEKNAATSPWQPQSGLLGLFGFAAAVMVWL</sequence>
<reference evidence="3 4" key="1">
    <citation type="submission" date="2023-01" db="EMBL/GenBank/DDBJ databases">
        <title>Analysis of 21 Apiospora genomes using comparative genomics revels a genus with tremendous synthesis potential of carbohydrate active enzymes and secondary metabolites.</title>
        <authorList>
            <person name="Sorensen T."/>
        </authorList>
    </citation>
    <scope>NUCLEOTIDE SEQUENCE [LARGE SCALE GENOMIC DNA]</scope>
    <source>
        <strain evidence="3 4">CBS 135458</strain>
    </source>
</reference>
<evidence type="ECO:0000313" key="4">
    <source>
        <dbReference type="Proteomes" id="UP001480595"/>
    </source>
</evidence>
<dbReference type="EMBL" id="JAQQWL010000005">
    <property type="protein sequence ID" value="KAK8073439.1"/>
    <property type="molecule type" value="Genomic_DNA"/>
</dbReference>
<keyword evidence="4" id="KW-1185">Reference proteome</keyword>
<dbReference type="RefSeq" id="XP_066717914.1">
    <property type="nucleotide sequence ID" value="XM_066855747.1"/>
</dbReference>
<proteinExistence type="predicted"/>
<keyword evidence="2" id="KW-0732">Signal</keyword>
<name>A0ABR1VQB8_9PEZI</name>
<evidence type="ECO:0000256" key="2">
    <source>
        <dbReference type="SAM" id="SignalP"/>
    </source>
</evidence>
<dbReference type="Proteomes" id="UP001480595">
    <property type="component" value="Unassembled WGS sequence"/>
</dbReference>
<accession>A0ABR1VQB8</accession>